<dbReference type="InterPro" id="IPR003439">
    <property type="entry name" value="ABC_transporter-like_ATP-bd"/>
</dbReference>
<feature type="domain" description="ABC transporter" evidence="8">
    <location>
        <begin position="374"/>
        <end position="608"/>
    </location>
</feature>
<evidence type="ECO:0000256" key="7">
    <source>
        <dbReference type="SAM" id="Phobius"/>
    </source>
</evidence>
<dbReference type="PROSITE" id="PS00211">
    <property type="entry name" value="ABC_TRANSPORTER_1"/>
    <property type="match status" value="1"/>
</dbReference>
<comment type="subcellular location">
    <subcellularLocation>
        <location evidence="1">Cell membrane</location>
        <topology evidence="1">Multi-pass membrane protein</topology>
    </subcellularLocation>
</comment>
<protein>
    <submittedName>
        <fullName evidence="10">ABC transporter ATP-binding protein</fullName>
    </submittedName>
</protein>
<feature type="domain" description="ABC transmembrane type-1" evidence="9">
    <location>
        <begin position="54"/>
        <end position="340"/>
    </location>
</feature>
<name>A0A7C3KK20_9CYAN</name>
<evidence type="ECO:0000256" key="3">
    <source>
        <dbReference type="ARBA" id="ARBA00022741"/>
    </source>
</evidence>
<dbReference type="GO" id="GO:0005886">
    <property type="term" value="C:plasma membrane"/>
    <property type="evidence" value="ECO:0007669"/>
    <property type="project" value="UniProtKB-SubCell"/>
</dbReference>
<dbReference type="InterPro" id="IPR027417">
    <property type="entry name" value="P-loop_NTPase"/>
</dbReference>
<dbReference type="PROSITE" id="PS50893">
    <property type="entry name" value="ABC_TRANSPORTER_2"/>
    <property type="match status" value="1"/>
</dbReference>
<feature type="transmembrane region" description="Helical" evidence="7">
    <location>
        <begin position="97"/>
        <end position="121"/>
    </location>
</feature>
<keyword evidence="6 7" id="KW-0472">Membrane</keyword>
<dbReference type="GO" id="GO:0015421">
    <property type="term" value="F:ABC-type oligopeptide transporter activity"/>
    <property type="evidence" value="ECO:0007669"/>
    <property type="project" value="TreeGrafter"/>
</dbReference>
<comment type="caution">
    <text evidence="10">The sequence shown here is derived from an EMBL/GenBank/DDBJ whole genome shotgun (WGS) entry which is preliminary data.</text>
</comment>
<proteinExistence type="predicted"/>
<feature type="transmembrane region" description="Helical" evidence="7">
    <location>
        <begin position="194"/>
        <end position="214"/>
    </location>
</feature>
<reference evidence="10" key="1">
    <citation type="journal article" date="2020" name="mSystems">
        <title>Genome- and Community-Level Interaction Insights into Carbon Utilization and Element Cycling Functions of Hydrothermarchaeota in Hydrothermal Sediment.</title>
        <authorList>
            <person name="Zhou Z."/>
            <person name="Liu Y."/>
            <person name="Xu W."/>
            <person name="Pan J."/>
            <person name="Luo Z.H."/>
            <person name="Li M."/>
        </authorList>
    </citation>
    <scope>NUCLEOTIDE SEQUENCE [LARGE SCALE GENOMIC DNA]</scope>
    <source>
        <strain evidence="10">SpSt-418</strain>
    </source>
</reference>
<dbReference type="SUPFAM" id="SSF90123">
    <property type="entry name" value="ABC transporter transmembrane region"/>
    <property type="match status" value="1"/>
</dbReference>
<evidence type="ECO:0000256" key="6">
    <source>
        <dbReference type="ARBA" id="ARBA00023136"/>
    </source>
</evidence>
<dbReference type="Pfam" id="PF00005">
    <property type="entry name" value="ABC_tran"/>
    <property type="match status" value="1"/>
</dbReference>
<evidence type="ECO:0000256" key="2">
    <source>
        <dbReference type="ARBA" id="ARBA00022692"/>
    </source>
</evidence>
<dbReference type="InterPro" id="IPR017871">
    <property type="entry name" value="ABC_transporter-like_CS"/>
</dbReference>
<dbReference type="FunFam" id="3.40.50.300:FF:000218">
    <property type="entry name" value="Multidrug ABC transporter ATP-binding protein"/>
    <property type="match status" value="1"/>
</dbReference>
<dbReference type="PANTHER" id="PTHR43394:SF1">
    <property type="entry name" value="ATP-BINDING CASSETTE SUB-FAMILY B MEMBER 10, MITOCHONDRIAL"/>
    <property type="match status" value="1"/>
</dbReference>
<evidence type="ECO:0000256" key="4">
    <source>
        <dbReference type="ARBA" id="ARBA00022840"/>
    </source>
</evidence>
<feature type="transmembrane region" description="Helical" evidence="7">
    <location>
        <begin position="35"/>
        <end position="61"/>
    </location>
</feature>
<dbReference type="PANTHER" id="PTHR43394">
    <property type="entry name" value="ATP-DEPENDENT PERMEASE MDL1, MITOCHONDRIAL"/>
    <property type="match status" value="1"/>
</dbReference>
<keyword evidence="3" id="KW-0547">Nucleotide-binding</keyword>
<dbReference type="NCBIfam" id="NF045513">
    <property type="entry name" value="HepA_fam_ABC"/>
    <property type="match status" value="1"/>
</dbReference>
<dbReference type="InterPro" id="IPR003593">
    <property type="entry name" value="AAA+_ATPase"/>
</dbReference>
<keyword evidence="4 10" id="KW-0067">ATP-binding</keyword>
<dbReference type="InterPro" id="IPR036640">
    <property type="entry name" value="ABC1_TM_sf"/>
</dbReference>
<evidence type="ECO:0000259" key="9">
    <source>
        <dbReference type="PROSITE" id="PS50929"/>
    </source>
</evidence>
<evidence type="ECO:0000259" key="8">
    <source>
        <dbReference type="PROSITE" id="PS50893"/>
    </source>
</evidence>
<organism evidence="10">
    <name type="scientific">Oscillatoriales cyanobacterium SpSt-418</name>
    <dbReference type="NCBI Taxonomy" id="2282169"/>
    <lineage>
        <taxon>Bacteria</taxon>
        <taxon>Bacillati</taxon>
        <taxon>Cyanobacteriota</taxon>
        <taxon>Cyanophyceae</taxon>
        <taxon>Oscillatoriophycideae</taxon>
        <taxon>Oscillatoriales</taxon>
    </lineage>
</organism>
<dbReference type="InterPro" id="IPR039421">
    <property type="entry name" value="Type_1_exporter"/>
</dbReference>
<dbReference type="InterPro" id="IPR011527">
    <property type="entry name" value="ABC1_TM_dom"/>
</dbReference>
<dbReference type="Pfam" id="PF00664">
    <property type="entry name" value="ABC_membrane"/>
    <property type="match status" value="1"/>
</dbReference>
<dbReference type="EMBL" id="DSRU01000357">
    <property type="protein sequence ID" value="HFN00983.1"/>
    <property type="molecule type" value="Genomic_DNA"/>
</dbReference>
<dbReference type="PROSITE" id="PS50929">
    <property type="entry name" value="ABC_TM1F"/>
    <property type="match status" value="1"/>
</dbReference>
<dbReference type="AlphaFoldDB" id="A0A7C3KK20"/>
<keyword evidence="5 7" id="KW-1133">Transmembrane helix</keyword>
<accession>A0A7C3KK20</accession>
<dbReference type="SMART" id="SM00382">
    <property type="entry name" value="AAA"/>
    <property type="match status" value="1"/>
</dbReference>
<dbReference type="GO" id="GO:0016887">
    <property type="term" value="F:ATP hydrolysis activity"/>
    <property type="evidence" value="ECO:0007669"/>
    <property type="project" value="InterPro"/>
</dbReference>
<dbReference type="Gene3D" id="3.40.50.300">
    <property type="entry name" value="P-loop containing nucleotide triphosphate hydrolases"/>
    <property type="match status" value="1"/>
</dbReference>
<gene>
    <name evidence="10" type="ORF">ENR64_25160</name>
</gene>
<evidence type="ECO:0000256" key="1">
    <source>
        <dbReference type="ARBA" id="ARBA00004651"/>
    </source>
</evidence>
<feature type="transmembrane region" description="Helical" evidence="7">
    <location>
        <begin position="283"/>
        <end position="303"/>
    </location>
</feature>
<dbReference type="Gene3D" id="1.20.1560.10">
    <property type="entry name" value="ABC transporter type 1, transmembrane domain"/>
    <property type="match status" value="1"/>
</dbReference>
<keyword evidence="2 7" id="KW-0812">Transmembrane</keyword>
<evidence type="ECO:0000256" key="5">
    <source>
        <dbReference type="ARBA" id="ARBA00022989"/>
    </source>
</evidence>
<dbReference type="SUPFAM" id="SSF52540">
    <property type="entry name" value="P-loop containing nucleoside triphosphate hydrolases"/>
    <property type="match status" value="1"/>
</dbReference>
<sequence>MHLKRPLVLQRLIKSTGFWKDNRLILRELRHFPGIVLLALLFPLLAAIFEGFGIGFLLAFLQNLVSPNTQPIRSGVEWIDIWILGTNQSSLNQLYRISALILLSTWIRAVFNYLSGVYLGLARVRLVNRLYKQIFEQLQALSFSFFGKTRVGDLLNTLTGEVGQLTQFISTFGFLLTKGLVLLVYGFILIHISWQLSLAAIALFSLTVVGLSNLNRRVREASFPVSAARGQFSAIATEFINGIRTVQAFATQDFERQRFYQASDEIARTEIHAIRSITIVRPLAEALASTILIGMIVVGVAVFATNGSLQVASLLTFLFVLFRLVPAIHEINGSLATMNSFQGAIQKIEGFLRRDNKPYLQNGHLSFAGLRQAIEFISVDFGYDLGAPVLQNITLTIPKGQTVALVGASGAGKSTLADLIARFYDPTQGEIRLDGVNLREFDITLLRQRMAIVSQDTFIFNTSVRNNIAYGLDDVDDAAVMNAAKLANAFDFIQDLPEGLNTVLGDRGVRLSGGQRQRIAIARALLRNPDILILDEATSALDSVSERLIQASIEKLSVGRTVIAIAHRLSTIANADKVVVMEQGQIVEQGTYSELLAMRGKLWNYHQMQNTSSSLEAEPEHS</sequence>
<evidence type="ECO:0000313" key="10">
    <source>
        <dbReference type="EMBL" id="HFN00983.1"/>
    </source>
</evidence>
<dbReference type="GO" id="GO:0005524">
    <property type="term" value="F:ATP binding"/>
    <property type="evidence" value="ECO:0007669"/>
    <property type="project" value="UniProtKB-KW"/>
</dbReference>
<feature type="transmembrane region" description="Helical" evidence="7">
    <location>
        <begin position="168"/>
        <end position="188"/>
    </location>
</feature>